<dbReference type="EMBL" id="JAGKQM010000019">
    <property type="protein sequence ID" value="KAH0856741.1"/>
    <property type="molecule type" value="Genomic_DNA"/>
</dbReference>
<evidence type="ECO:0000259" key="3">
    <source>
        <dbReference type="PROSITE" id="PS50891"/>
    </source>
</evidence>
<dbReference type="PROSITE" id="PS50891">
    <property type="entry name" value="LOB"/>
    <property type="match status" value="1"/>
</dbReference>
<comment type="similarity">
    <text evidence="1">Belongs to the LOB domain-containing protein family.</text>
</comment>
<name>A0ABQ7XLC8_BRANA</name>
<feature type="compositionally biased region" description="Low complexity" evidence="2">
    <location>
        <begin position="442"/>
        <end position="459"/>
    </location>
</feature>
<feature type="compositionally biased region" description="Basic and acidic residues" evidence="2">
    <location>
        <begin position="63"/>
        <end position="81"/>
    </location>
</feature>
<reference evidence="4 5" key="1">
    <citation type="submission" date="2021-05" db="EMBL/GenBank/DDBJ databases">
        <title>Genome Assembly of Synthetic Allotetraploid Brassica napus Reveals Homoeologous Exchanges between Subgenomes.</title>
        <authorList>
            <person name="Davis J.T."/>
        </authorList>
    </citation>
    <scope>NUCLEOTIDE SEQUENCE [LARGE SCALE GENOMIC DNA]</scope>
    <source>
        <strain evidence="5">cv. Da-Ae</strain>
        <tissue evidence="4">Seedling</tissue>
    </source>
</reference>
<feature type="domain" description="LOB" evidence="3">
    <location>
        <begin position="136"/>
        <end position="238"/>
    </location>
</feature>
<evidence type="ECO:0000313" key="5">
    <source>
        <dbReference type="Proteomes" id="UP000824890"/>
    </source>
</evidence>
<evidence type="ECO:0000313" key="4">
    <source>
        <dbReference type="EMBL" id="KAH0856741.1"/>
    </source>
</evidence>
<feature type="region of interest" description="Disordered" evidence="2">
    <location>
        <begin position="442"/>
        <end position="466"/>
    </location>
</feature>
<dbReference type="PANTHER" id="PTHR31301">
    <property type="entry name" value="LOB DOMAIN-CONTAINING PROTEIN 4-RELATED"/>
    <property type="match status" value="1"/>
</dbReference>
<dbReference type="Pfam" id="PF03195">
    <property type="entry name" value="LOB"/>
    <property type="match status" value="1"/>
</dbReference>
<dbReference type="PANTHER" id="PTHR31301:SF148">
    <property type="entry name" value="LOB DOMAIN-CONTAINING PROTEIN"/>
    <property type="match status" value="1"/>
</dbReference>
<feature type="region of interest" description="Disordered" evidence="2">
    <location>
        <begin position="303"/>
        <end position="325"/>
    </location>
</feature>
<accession>A0ABQ7XLC8</accession>
<keyword evidence="5" id="KW-1185">Reference proteome</keyword>
<sequence length="466" mass="52548">MFVIRIHQAITLRGRTWPDSTSDDEPCPARIWSFESCRTQERETHRVDNPLNLLHRNASFREPAGEKPRRESGQSSDHEPILFDANTESIERMKMPEDQPPPPRISGHATISPSLLVRVGVTFYGFLHQTQWQGFKLRGLSMFHLQLPRELDYLRRRFSSLDILAPNGYSGIAFGASNVAKLLSELPLNQREDAVTSLVYEAETRIQDPVYGCVGLISLQQQRLKQIQRDTDVARRELATYIGPEAMFPILQPQQPHFMPQSQTQQPQFVPETQQTVFMPQTQETHFTPQTHQSQFIPQTQKFMPETQQPSSSSSVSAELTQQQHHDPSMMVIPTAQLYHQQQQQQFFEFQQPEAVAGEQHSEMLRAYGEGGSSSSHQHHLNQPQAHVLRFNDGFDSVPTGSVTSTGFNQLTPSGTTVTGVSHSLALGGGTYDIEAQLFMPTQSSQQLPLQTQETQTSSESDEEGS</sequence>
<comment type="caution">
    <text evidence="4">The sequence shown here is derived from an EMBL/GenBank/DDBJ whole genome shotgun (WGS) entry which is preliminary data.</text>
</comment>
<dbReference type="Proteomes" id="UP000824890">
    <property type="component" value="Unassembled WGS sequence"/>
</dbReference>
<evidence type="ECO:0000256" key="1">
    <source>
        <dbReference type="ARBA" id="ARBA00005474"/>
    </source>
</evidence>
<evidence type="ECO:0000256" key="2">
    <source>
        <dbReference type="SAM" id="MobiDB-lite"/>
    </source>
</evidence>
<protein>
    <recommendedName>
        <fullName evidence="3">LOB domain-containing protein</fullName>
    </recommendedName>
</protein>
<gene>
    <name evidence="4" type="ORF">HID58_085002</name>
</gene>
<dbReference type="InterPro" id="IPR004883">
    <property type="entry name" value="LOB"/>
</dbReference>
<organism evidence="4 5">
    <name type="scientific">Brassica napus</name>
    <name type="common">Rape</name>
    <dbReference type="NCBI Taxonomy" id="3708"/>
    <lineage>
        <taxon>Eukaryota</taxon>
        <taxon>Viridiplantae</taxon>
        <taxon>Streptophyta</taxon>
        <taxon>Embryophyta</taxon>
        <taxon>Tracheophyta</taxon>
        <taxon>Spermatophyta</taxon>
        <taxon>Magnoliopsida</taxon>
        <taxon>eudicotyledons</taxon>
        <taxon>Gunneridae</taxon>
        <taxon>Pentapetalae</taxon>
        <taxon>rosids</taxon>
        <taxon>malvids</taxon>
        <taxon>Brassicales</taxon>
        <taxon>Brassicaceae</taxon>
        <taxon>Brassiceae</taxon>
        <taxon>Brassica</taxon>
    </lineage>
</organism>
<proteinExistence type="inferred from homology"/>
<feature type="region of interest" description="Disordered" evidence="2">
    <location>
        <begin position="54"/>
        <end position="81"/>
    </location>
</feature>